<gene>
    <name evidence="3" type="primary">C3orf52</name>
</gene>
<reference evidence="4" key="1">
    <citation type="submission" date="2011-10" db="EMBL/GenBank/DDBJ databases">
        <authorList>
            <consortium name="Soft-shell Turtle Genome Consortium"/>
        </authorList>
    </citation>
    <scope>NUCLEOTIDE SEQUENCE [LARGE SCALE GENOMIC DNA]</scope>
    <source>
        <strain evidence="4">Daiwa-1</strain>
    </source>
</reference>
<dbReference type="EMBL" id="AGCU01044564">
    <property type="status" value="NOT_ANNOTATED_CDS"/>
    <property type="molecule type" value="Genomic_DNA"/>
</dbReference>
<dbReference type="GeneTree" id="ENSGT00390000014574"/>
<keyword evidence="2" id="KW-0812">Transmembrane</keyword>
<keyword evidence="2" id="KW-0472">Membrane</keyword>
<dbReference type="Proteomes" id="UP000007267">
    <property type="component" value="Unassembled WGS sequence"/>
</dbReference>
<dbReference type="EMBL" id="AGCU01044560">
    <property type="status" value="NOT_ANNOTATED_CDS"/>
    <property type="molecule type" value="Genomic_DNA"/>
</dbReference>
<evidence type="ECO:0000313" key="4">
    <source>
        <dbReference type="Proteomes" id="UP000007267"/>
    </source>
</evidence>
<dbReference type="PANTHER" id="PTHR14636">
    <property type="entry name" value="TPA-INDUCED TRANSMEMBRANE PROTEIN"/>
    <property type="match status" value="1"/>
</dbReference>
<evidence type="ECO:0000313" key="3">
    <source>
        <dbReference type="Ensembl" id="ENSPSIP00000019943.1"/>
    </source>
</evidence>
<dbReference type="eggNOG" id="ENOG502S6A0">
    <property type="taxonomic scope" value="Eukaryota"/>
</dbReference>
<dbReference type="KEGG" id="pss:102460323"/>
<reference evidence="4" key="2">
    <citation type="journal article" date="2013" name="Nat. Genet.">
        <title>The draft genomes of soft-shell turtle and green sea turtle yield insights into the development and evolution of the turtle-specific body plan.</title>
        <authorList>
            <person name="Wang Z."/>
            <person name="Pascual-Anaya J."/>
            <person name="Zadissa A."/>
            <person name="Li W."/>
            <person name="Niimura Y."/>
            <person name="Huang Z."/>
            <person name="Li C."/>
            <person name="White S."/>
            <person name="Xiong Z."/>
            <person name="Fang D."/>
            <person name="Wang B."/>
            <person name="Ming Y."/>
            <person name="Chen Y."/>
            <person name="Zheng Y."/>
            <person name="Kuraku S."/>
            <person name="Pignatelli M."/>
            <person name="Herrero J."/>
            <person name="Beal K."/>
            <person name="Nozawa M."/>
            <person name="Li Q."/>
            <person name="Wang J."/>
            <person name="Zhang H."/>
            <person name="Yu L."/>
            <person name="Shigenobu S."/>
            <person name="Wang J."/>
            <person name="Liu J."/>
            <person name="Flicek P."/>
            <person name="Searle S."/>
            <person name="Wang J."/>
            <person name="Kuratani S."/>
            <person name="Yin Y."/>
            <person name="Aken B."/>
            <person name="Zhang G."/>
            <person name="Irie N."/>
        </authorList>
    </citation>
    <scope>NUCLEOTIDE SEQUENCE [LARGE SCALE GENOMIC DNA]</scope>
    <source>
        <strain evidence="4">Daiwa-1</strain>
    </source>
</reference>
<proteinExistence type="predicted"/>
<protein>
    <submittedName>
        <fullName evidence="3">Chromosome 3 open reading frame 52</fullName>
    </submittedName>
</protein>
<dbReference type="GO" id="GO:0005886">
    <property type="term" value="C:plasma membrane"/>
    <property type="evidence" value="ECO:0007669"/>
    <property type="project" value="Ensembl"/>
</dbReference>
<feature type="transmembrane region" description="Helical" evidence="2">
    <location>
        <begin position="62"/>
        <end position="84"/>
    </location>
</feature>
<evidence type="ECO:0000256" key="1">
    <source>
        <dbReference type="SAM" id="MobiDB-lite"/>
    </source>
</evidence>
<keyword evidence="2" id="KW-1133">Transmembrane helix</keyword>
<accession>K7GI32</accession>
<dbReference type="EMBL" id="AGCU01044563">
    <property type="status" value="NOT_ANNOTATED_CDS"/>
    <property type="molecule type" value="Genomic_DNA"/>
</dbReference>
<reference evidence="3" key="4">
    <citation type="submission" date="2025-09" db="UniProtKB">
        <authorList>
            <consortium name="Ensembl"/>
        </authorList>
    </citation>
    <scope>IDENTIFICATION</scope>
</reference>
<dbReference type="HOGENOM" id="CLU_110952_0_0_1"/>
<dbReference type="PANTHER" id="PTHR14636:SF1">
    <property type="entry name" value="TPA-INDUCED TRANSMEMBRANE PROTEIN"/>
    <property type="match status" value="1"/>
</dbReference>
<evidence type="ECO:0000256" key="2">
    <source>
        <dbReference type="SAM" id="Phobius"/>
    </source>
</evidence>
<dbReference type="EMBL" id="AGCU01044562">
    <property type="status" value="NOT_ANNOTATED_CDS"/>
    <property type="molecule type" value="Genomic_DNA"/>
</dbReference>
<sequence length="219" mass="24826">MNGGVPDHEHQVIELQEERGLEEENEADNNKIPLNPEASVANKGKASDWRSCGDIIIWKCKLWMVISSIFLGLLLVIIMSLILYSVVYTDEDEYWDHESVSSGNYRNFSGTLKIKCATQLDSSEALTNRLIDVYSSSPALGRYFTFAQVDPFSNENATAVYKLVFSLPLAPDELLKYTLSAEFVMNVLRQNIYDQEDSYDQEESECTQLRLDPAFLTLS</sequence>
<dbReference type="Ensembl" id="ENSPSIT00000020037.1">
    <property type="protein sequence ID" value="ENSPSIP00000019943.1"/>
    <property type="gene ID" value="ENSPSIG00000017683.1"/>
</dbReference>
<organism evidence="3 4">
    <name type="scientific">Pelodiscus sinensis</name>
    <name type="common">Chinese softshell turtle</name>
    <name type="synonym">Trionyx sinensis</name>
    <dbReference type="NCBI Taxonomy" id="13735"/>
    <lineage>
        <taxon>Eukaryota</taxon>
        <taxon>Metazoa</taxon>
        <taxon>Chordata</taxon>
        <taxon>Craniata</taxon>
        <taxon>Vertebrata</taxon>
        <taxon>Euteleostomi</taxon>
        <taxon>Archelosauria</taxon>
        <taxon>Testudinata</taxon>
        <taxon>Testudines</taxon>
        <taxon>Cryptodira</taxon>
        <taxon>Trionychia</taxon>
        <taxon>Trionychidae</taxon>
        <taxon>Pelodiscus</taxon>
    </lineage>
</organism>
<name>K7GI32_PELSI</name>
<feature type="region of interest" description="Disordered" evidence="1">
    <location>
        <begin position="17"/>
        <end position="37"/>
    </location>
</feature>
<dbReference type="OrthoDB" id="8879801at2759"/>
<keyword evidence="4" id="KW-1185">Reference proteome</keyword>
<dbReference type="EMBL" id="AGCU01044561">
    <property type="status" value="NOT_ANNOTATED_CDS"/>
    <property type="molecule type" value="Genomic_DNA"/>
</dbReference>
<dbReference type="InterPro" id="IPR033223">
    <property type="entry name" value="TTMP"/>
</dbReference>
<dbReference type="AlphaFoldDB" id="K7GI32"/>
<dbReference type="OMA" id="GFMKYMM"/>
<reference evidence="3" key="3">
    <citation type="submission" date="2025-08" db="UniProtKB">
        <authorList>
            <consortium name="Ensembl"/>
        </authorList>
    </citation>
    <scope>IDENTIFICATION</scope>
</reference>